<dbReference type="GO" id="GO:0051537">
    <property type="term" value="F:2 iron, 2 sulfur cluster binding"/>
    <property type="evidence" value="ECO:0007669"/>
    <property type="project" value="TreeGrafter"/>
</dbReference>
<dbReference type="EMBL" id="JWZX01001462">
    <property type="protein sequence ID" value="KOO33655.1"/>
    <property type="molecule type" value="Genomic_DNA"/>
</dbReference>
<dbReference type="Gene3D" id="2.60.300.12">
    <property type="entry name" value="HesB-like domain"/>
    <property type="match status" value="1"/>
</dbReference>
<keyword evidence="4" id="KW-1185">Reference proteome</keyword>
<organism evidence="3 4">
    <name type="scientific">Chrysochromulina tobinii</name>
    <dbReference type="NCBI Taxonomy" id="1460289"/>
    <lineage>
        <taxon>Eukaryota</taxon>
        <taxon>Haptista</taxon>
        <taxon>Haptophyta</taxon>
        <taxon>Prymnesiophyceae</taxon>
        <taxon>Prymnesiales</taxon>
        <taxon>Chrysochromulinaceae</taxon>
        <taxon>Chrysochromulina</taxon>
    </lineage>
</organism>
<dbReference type="OrthoDB" id="333486at2759"/>
<gene>
    <name evidence="3" type="ORF">Ctob_012518</name>
</gene>
<evidence type="ECO:0000313" key="3">
    <source>
        <dbReference type="EMBL" id="KOO33655.1"/>
    </source>
</evidence>
<dbReference type="GO" id="GO:0016226">
    <property type="term" value="P:iron-sulfur cluster assembly"/>
    <property type="evidence" value="ECO:0007669"/>
    <property type="project" value="InterPro"/>
</dbReference>
<dbReference type="InterPro" id="IPR050322">
    <property type="entry name" value="Fe-S_cluster_asmbl/transfer"/>
</dbReference>
<comment type="caution">
    <text evidence="3">The sequence shown here is derived from an EMBL/GenBank/DDBJ whole genome shotgun (WGS) entry which is preliminary data.</text>
</comment>
<dbReference type="PANTHER" id="PTHR10072:SF41">
    <property type="entry name" value="IRON-SULFUR CLUSTER ASSEMBLY 1 HOMOLOG, MITOCHONDRIAL"/>
    <property type="match status" value="1"/>
</dbReference>
<dbReference type="InterPro" id="IPR000361">
    <property type="entry name" value="ATAP_core_dom"/>
</dbReference>
<dbReference type="PROSITE" id="PS01152">
    <property type="entry name" value="HESB"/>
    <property type="match status" value="1"/>
</dbReference>
<comment type="similarity">
    <text evidence="1">Belongs to the HesB/IscA family.</text>
</comment>
<dbReference type="GO" id="GO:0005739">
    <property type="term" value="C:mitochondrion"/>
    <property type="evidence" value="ECO:0007669"/>
    <property type="project" value="TreeGrafter"/>
</dbReference>
<evidence type="ECO:0000256" key="1">
    <source>
        <dbReference type="ARBA" id="ARBA00006718"/>
    </source>
</evidence>
<dbReference type="FunFam" id="2.60.300.12:FF:000001">
    <property type="entry name" value="Iron-binding protein IscA"/>
    <property type="match status" value="1"/>
</dbReference>
<dbReference type="InterPro" id="IPR035903">
    <property type="entry name" value="HesB-like_dom_sf"/>
</dbReference>
<dbReference type="Pfam" id="PF01521">
    <property type="entry name" value="Fe-S_biosyn"/>
    <property type="match status" value="1"/>
</dbReference>
<dbReference type="InterPro" id="IPR016092">
    <property type="entry name" value="ATAP"/>
</dbReference>
<dbReference type="PANTHER" id="PTHR10072">
    <property type="entry name" value="IRON-SULFUR CLUSTER ASSEMBLY PROTEIN"/>
    <property type="match status" value="1"/>
</dbReference>
<evidence type="ECO:0000313" key="4">
    <source>
        <dbReference type="Proteomes" id="UP000037460"/>
    </source>
</evidence>
<feature type="domain" description="Core" evidence="2">
    <location>
        <begin position="13"/>
        <end position="105"/>
    </location>
</feature>
<proteinExistence type="inferred from homology"/>
<protein>
    <submittedName>
        <fullName evidence="3">Hesb-like domain-containing protein 2</fullName>
    </submittedName>
</protein>
<sequence>MWQILSSDGQEVLELLRKRQEQEDVIAVRLGIKTRGCNGLSYTMNYATSKAKFEEEVEQHGARVFVEPKALMHVIGTTMDYVDDELSAEFVFHNPNAEASCGCGESFTVSTKPGEAANMASGTQSPT</sequence>
<dbReference type="NCBIfam" id="TIGR00049">
    <property type="entry name" value="iron-sulfur cluster assembly accessory protein"/>
    <property type="match status" value="1"/>
</dbReference>
<dbReference type="InterPro" id="IPR017870">
    <property type="entry name" value="FeS_cluster_insertion_CS"/>
</dbReference>
<reference evidence="4" key="1">
    <citation type="journal article" date="2015" name="PLoS Genet.">
        <title>Genome Sequence and Transcriptome Analyses of Chrysochromulina tobin: Metabolic Tools for Enhanced Algal Fitness in the Prominent Order Prymnesiales (Haptophyceae).</title>
        <authorList>
            <person name="Hovde B.T."/>
            <person name="Deodato C.R."/>
            <person name="Hunsperger H.M."/>
            <person name="Ryken S.A."/>
            <person name="Yost W."/>
            <person name="Jha R.K."/>
            <person name="Patterson J."/>
            <person name="Monnat R.J. Jr."/>
            <person name="Barlow S.B."/>
            <person name="Starkenburg S.R."/>
            <person name="Cattolico R.A."/>
        </authorList>
    </citation>
    <scope>NUCLEOTIDE SEQUENCE</scope>
    <source>
        <strain evidence="4">CCMP291</strain>
    </source>
</reference>
<accession>A0A0M0K4A8</accession>
<dbReference type="AlphaFoldDB" id="A0A0M0K4A8"/>
<name>A0A0M0K4A8_9EUKA</name>
<dbReference type="Proteomes" id="UP000037460">
    <property type="component" value="Unassembled WGS sequence"/>
</dbReference>
<evidence type="ECO:0000259" key="2">
    <source>
        <dbReference type="Pfam" id="PF01521"/>
    </source>
</evidence>
<dbReference type="SUPFAM" id="SSF89360">
    <property type="entry name" value="HesB-like domain"/>
    <property type="match status" value="1"/>
</dbReference>